<evidence type="ECO:0000313" key="4">
    <source>
        <dbReference type="EMBL" id="KAK7994412.1"/>
    </source>
</evidence>
<keyword evidence="1" id="KW-0677">Repeat</keyword>
<dbReference type="InterPro" id="IPR056884">
    <property type="entry name" value="NPHP3-like_N"/>
</dbReference>
<evidence type="ECO:0000259" key="3">
    <source>
        <dbReference type="Pfam" id="PF25053"/>
    </source>
</evidence>
<name>A0ABR1R0B1_9PEZI</name>
<dbReference type="InterPro" id="IPR027417">
    <property type="entry name" value="P-loop_NTPase"/>
</dbReference>
<comment type="caution">
    <text evidence="4">The sequence shown here is derived from an EMBL/GenBank/DDBJ whole genome shotgun (WGS) entry which is preliminary data.</text>
</comment>
<reference evidence="4 5" key="1">
    <citation type="submission" date="2023-01" db="EMBL/GenBank/DDBJ databases">
        <title>Analysis of 21 Apiospora genomes using comparative genomics revels a genus with tremendous synthesis potential of carbohydrate active enzymes and secondary metabolites.</title>
        <authorList>
            <person name="Sorensen T."/>
        </authorList>
    </citation>
    <scope>NUCLEOTIDE SEQUENCE [LARGE SCALE GENOMIC DNA]</scope>
    <source>
        <strain evidence="4 5">CBS 20057</strain>
    </source>
</reference>
<evidence type="ECO:0008006" key="6">
    <source>
        <dbReference type="Google" id="ProtNLM"/>
    </source>
</evidence>
<proteinExistence type="predicted"/>
<evidence type="ECO:0000256" key="1">
    <source>
        <dbReference type="ARBA" id="ARBA00022737"/>
    </source>
</evidence>
<dbReference type="Pfam" id="PF24883">
    <property type="entry name" value="NPHP3_N"/>
    <property type="match status" value="1"/>
</dbReference>
<dbReference type="EMBL" id="JAQQWI010000024">
    <property type="protein sequence ID" value="KAK7994412.1"/>
    <property type="molecule type" value="Genomic_DNA"/>
</dbReference>
<protein>
    <recommendedName>
        <fullName evidence="6">NACHT domain-containing protein</fullName>
    </recommendedName>
</protein>
<dbReference type="Gene3D" id="3.40.50.300">
    <property type="entry name" value="P-loop containing nucleotide triphosphate hydrolases"/>
    <property type="match status" value="1"/>
</dbReference>
<dbReference type="Proteomes" id="UP001396898">
    <property type="component" value="Unassembled WGS sequence"/>
</dbReference>
<organism evidence="4 5">
    <name type="scientific">Apiospora marii</name>
    <dbReference type="NCBI Taxonomy" id="335849"/>
    <lineage>
        <taxon>Eukaryota</taxon>
        <taxon>Fungi</taxon>
        <taxon>Dikarya</taxon>
        <taxon>Ascomycota</taxon>
        <taxon>Pezizomycotina</taxon>
        <taxon>Sordariomycetes</taxon>
        <taxon>Xylariomycetidae</taxon>
        <taxon>Amphisphaeriales</taxon>
        <taxon>Apiosporaceae</taxon>
        <taxon>Apiospora</taxon>
    </lineage>
</organism>
<feature type="domain" description="DUF7791" evidence="3">
    <location>
        <begin position="566"/>
        <end position="686"/>
    </location>
</feature>
<evidence type="ECO:0000313" key="5">
    <source>
        <dbReference type="Proteomes" id="UP001396898"/>
    </source>
</evidence>
<keyword evidence="5" id="KW-1185">Reference proteome</keyword>
<feature type="domain" description="Nephrocystin 3-like N-terminal" evidence="2">
    <location>
        <begin position="254"/>
        <end position="435"/>
    </location>
</feature>
<dbReference type="InterPro" id="IPR056693">
    <property type="entry name" value="DUF7791"/>
</dbReference>
<sequence length="793" mass="90503">MEALAAVSLAGNILQFVDSTKKLLSTTRQISDLGAKEETIELQTLTRDLQSWVKRVTPPDVKEGANLRDEEKSIRSLGAQCNELASQLLDVLAKLQVKRDGGLRHVESLYKALLTEWKKDEIATLQTRLDRIGNCIQRHLASYDSRKVSEQLFDLQTEDSRLQARRGNDIMILGMQIRQIFKDLGEKLENEGSRQKTTMALLSATSKCSRFAAEQTILEQLWFSTMNDRYDGIRDAHQKTMEWVFATGEQDSPATFDEWLKSDDLMYWISGKPGSGKSTLMKFLCDSPQTKEKLSVWTKSAGLVRASYFFWIAGKQKLQKSQEGLLRSLVYQVLTACPDGISRACPDTWRLFSSESGDIAHYKPKPTTTGGTLSLSVDALLTALGEACAAAIDAGFKVCFFIDGLDEYYGEPSEMVELTRVLRSLSGVKICLSSRDWNEFEQEFGKEGTRKLYMQDFNQKDIRAYVTDTFVNDEDYQDLEGRDTVGKALLDDIVVSSNGVFLWVFLVVRSFREGLLNGDRLVDLKKRLDALPRDLNKYFERIILVDVADFYHGQCAEMFSATLEGSEDIPLLTYWFMGEEPEYALKLETKPLAPQQVNKRFKEIKRRLKACCKGMLEVQYLAPMGEEASLPSSILFNWKVTFLHRTVRDFLLLGETQEILRRWHSASFNPHECICRAVLAQIKISSEEPRYWVEDSPVSQLYTLFDRHSKLLQAQGQDRHVDILRQSLRETLALRPVRFPLVIDASISDDSSTDNSGGEVEKKGQPKKRWDFYNRIEKIRARWENKNFGMIAE</sequence>
<gene>
    <name evidence="4" type="ORF">PG991_016000</name>
</gene>
<accession>A0ABR1R0B1</accession>
<dbReference type="SUPFAM" id="SSF52540">
    <property type="entry name" value="P-loop containing nucleoside triphosphate hydrolases"/>
    <property type="match status" value="1"/>
</dbReference>
<dbReference type="Pfam" id="PF25053">
    <property type="entry name" value="DUF7791"/>
    <property type="match status" value="1"/>
</dbReference>
<evidence type="ECO:0000259" key="2">
    <source>
        <dbReference type="Pfam" id="PF24883"/>
    </source>
</evidence>
<dbReference type="PANTHER" id="PTHR10039">
    <property type="entry name" value="AMELOGENIN"/>
    <property type="match status" value="1"/>
</dbReference>
<dbReference type="PANTHER" id="PTHR10039:SF5">
    <property type="entry name" value="NACHT DOMAIN-CONTAINING PROTEIN"/>
    <property type="match status" value="1"/>
</dbReference>